<dbReference type="InterPro" id="IPR013830">
    <property type="entry name" value="SGNH_hydro"/>
</dbReference>
<dbReference type="AlphaFoldDB" id="A0A6B8VPE4"/>
<dbReference type="Gene3D" id="3.40.50.1110">
    <property type="entry name" value="SGNH hydrolase"/>
    <property type="match status" value="1"/>
</dbReference>
<feature type="domain" description="SGNH hydrolase-type esterase" evidence="3">
    <location>
        <begin position="35"/>
        <end position="264"/>
    </location>
</feature>
<dbReference type="InterPro" id="IPR036514">
    <property type="entry name" value="SGNH_hydro_sf"/>
</dbReference>
<dbReference type="SUPFAM" id="SSF52266">
    <property type="entry name" value="SGNH hydrolase"/>
    <property type="match status" value="1"/>
</dbReference>
<dbReference type="RefSeq" id="WP_156230946.1">
    <property type="nucleotide sequence ID" value="NZ_CP046455.1"/>
</dbReference>
<reference evidence="4 5" key="1">
    <citation type="submission" date="2019-11" db="EMBL/GenBank/DDBJ databases">
        <title>Complete genome sequence of Corynebacterium kalinowskii 1959, a novel Corynebacterium species isolated from soil of a small paddock in Vilsendorf, Germany.</title>
        <authorList>
            <person name="Schaffert L."/>
            <person name="Ruwe M."/>
            <person name="Milse J."/>
            <person name="Hanuschka K."/>
            <person name="Ortseifen V."/>
            <person name="Droste J."/>
            <person name="Brandt D."/>
            <person name="Schlueter L."/>
            <person name="Kutter Y."/>
            <person name="Vinke S."/>
            <person name="Viehoefer P."/>
            <person name="Jacob L."/>
            <person name="Luebke N.-C."/>
            <person name="Schulte-Berndt E."/>
            <person name="Hain C."/>
            <person name="Linder M."/>
            <person name="Schmidt P."/>
            <person name="Wollenschlaeger L."/>
            <person name="Luttermann T."/>
            <person name="Thieme E."/>
            <person name="Hassa J."/>
            <person name="Haak M."/>
            <person name="Wittchen M."/>
            <person name="Mentz A."/>
            <person name="Persicke M."/>
            <person name="Busche T."/>
            <person name="Ruckert C."/>
        </authorList>
    </citation>
    <scope>NUCLEOTIDE SEQUENCE [LARGE SCALE GENOMIC DNA]</scope>
    <source>
        <strain evidence="4 5">2039</strain>
    </source>
</reference>
<dbReference type="KEGG" id="cok:COCCU_07595"/>
<evidence type="ECO:0000256" key="2">
    <source>
        <dbReference type="SAM" id="SignalP"/>
    </source>
</evidence>
<keyword evidence="5" id="KW-1185">Reference proteome</keyword>
<dbReference type="Pfam" id="PF13472">
    <property type="entry name" value="Lipase_GDSL_2"/>
    <property type="match status" value="1"/>
</dbReference>
<organism evidence="4 5">
    <name type="scientific">Corynebacterium occultum</name>
    <dbReference type="NCBI Taxonomy" id="2675219"/>
    <lineage>
        <taxon>Bacteria</taxon>
        <taxon>Bacillati</taxon>
        <taxon>Actinomycetota</taxon>
        <taxon>Actinomycetes</taxon>
        <taxon>Mycobacteriales</taxon>
        <taxon>Corynebacteriaceae</taxon>
        <taxon>Corynebacterium</taxon>
    </lineage>
</organism>
<evidence type="ECO:0000313" key="4">
    <source>
        <dbReference type="EMBL" id="QGU07452.1"/>
    </source>
</evidence>
<accession>A0A6B8VPE4</accession>
<evidence type="ECO:0000259" key="3">
    <source>
        <dbReference type="Pfam" id="PF13472"/>
    </source>
</evidence>
<feature type="signal peptide" evidence="2">
    <location>
        <begin position="1"/>
        <end position="27"/>
    </location>
</feature>
<protein>
    <submittedName>
        <fullName evidence="4">Lipase 2</fullName>
        <ecNumber evidence="4">3.1.1.3</ecNumber>
    </submittedName>
</protein>
<gene>
    <name evidence="4" type="ORF">COCCU_07595</name>
</gene>
<keyword evidence="2" id="KW-0732">Signal</keyword>
<sequence length="274" mass="29118" precursor="true">MKKKTLASILAAVMATLGVAAAPQASASPNSLVAFGDSVMSNPDMGSWFNSRALGSSSGSSDGRNCPTDPNSFSKHAAWQQGMVPHDYSCTGASVFSGGNQLSTQVDWAIQDGHLDRGTREVLVNFGFNDTYGPLMNGATEQWIRDTYINVAAGQVDRIKAAAPNAEIKIVGYPSITNGSAVCLLQLGNNIRTYEPLPIVAQSENLIHSMQSGLAQRTGTKFVDIRAASRGHDMCARDGQRWYGALFDFGESTNLPVHMTARGMTEVGGIIARA</sequence>
<feature type="region of interest" description="Disordered" evidence="1">
    <location>
        <begin position="53"/>
        <end position="73"/>
    </location>
</feature>
<evidence type="ECO:0000256" key="1">
    <source>
        <dbReference type="SAM" id="MobiDB-lite"/>
    </source>
</evidence>
<dbReference type="EMBL" id="CP046455">
    <property type="protein sequence ID" value="QGU07452.1"/>
    <property type="molecule type" value="Genomic_DNA"/>
</dbReference>
<proteinExistence type="predicted"/>
<dbReference type="EC" id="3.1.1.3" evidence="4"/>
<dbReference type="Proteomes" id="UP000424462">
    <property type="component" value="Chromosome"/>
</dbReference>
<evidence type="ECO:0000313" key="5">
    <source>
        <dbReference type="Proteomes" id="UP000424462"/>
    </source>
</evidence>
<dbReference type="GO" id="GO:0004806">
    <property type="term" value="F:triacylglycerol lipase activity"/>
    <property type="evidence" value="ECO:0007669"/>
    <property type="project" value="UniProtKB-EC"/>
</dbReference>
<keyword evidence="4" id="KW-0378">Hydrolase</keyword>
<feature type="chain" id="PRO_5025667792" evidence="2">
    <location>
        <begin position="28"/>
        <end position="274"/>
    </location>
</feature>
<name>A0A6B8VPE4_9CORY</name>